<name>A0A9W4P9E4_9EURO</name>
<evidence type="ECO:0000256" key="1">
    <source>
        <dbReference type="ARBA" id="ARBA00022722"/>
    </source>
</evidence>
<dbReference type="HAMAP" id="MF_03040">
    <property type="entry name" value="USB1"/>
    <property type="match status" value="1"/>
</dbReference>
<dbReference type="Proteomes" id="UP001154252">
    <property type="component" value="Unassembled WGS sequence"/>
</dbReference>
<comment type="function">
    <text evidence="5">Phosphodiesterase responsible for the U6 snRNA 3' end processing. Acts as an exoribonuclease (RNase) responsible for trimming the poly(U) tract of the last nucleotides in the pre-U6 snRNA molecule, leading to the formation of mature U6 snRNA.</text>
</comment>
<dbReference type="Gene3D" id="3.90.1140.10">
    <property type="entry name" value="Cyclic phosphodiesterase"/>
    <property type="match status" value="1"/>
</dbReference>
<dbReference type="GO" id="GO:0016829">
    <property type="term" value="F:lyase activity"/>
    <property type="evidence" value="ECO:0007669"/>
    <property type="project" value="UniProtKB-KW"/>
</dbReference>
<evidence type="ECO:0000313" key="7">
    <source>
        <dbReference type="EMBL" id="CAG8908898.1"/>
    </source>
</evidence>
<evidence type="ECO:0000256" key="6">
    <source>
        <dbReference type="SAM" id="MobiDB-lite"/>
    </source>
</evidence>
<comment type="similarity">
    <text evidence="5">Belongs to the 2H phosphoesterase superfamily. USB1 family.</text>
</comment>
<comment type="caution">
    <text evidence="7">The sequence shown here is derived from an EMBL/GenBank/DDBJ whole genome shotgun (WGS) entry which is preliminary data.</text>
</comment>
<feature type="active site" description="Proton donor/acceptor" evidence="5">
    <location>
        <position position="126"/>
    </location>
</feature>
<evidence type="ECO:0000256" key="5">
    <source>
        <dbReference type="HAMAP-Rule" id="MF_03040"/>
    </source>
</evidence>
<comment type="subcellular location">
    <subcellularLocation>
        <location evidence="5">Nucleus</location>
    </subcellularLocation>
</comment>
<keyword evidence="3" id="KW-0456">Lyase</keyword>
<evidence type="ECO:0000313" key="8">
    <source>
        <dbReference type="Proteomes" id="UP001154252"/>
    </source>
</evidence>
<dbReference type="Pfam" id="PF09749">
    <property type="entry name" value="HVSL"/>
    <property type="match status" value="1"/>
</dbReference>
<dbReference type="EMBL" id="CAJVRC010000897">
    <property type="protein sequence ID" value="CAG8908898.1"/>
    <property type="molecule type" value="Genomic_DNA"/>
</dbReference>
<dbReference type="EC" id="3.1.4.-" evidence="5"/>
<dbReference type="PANTHER" id="PTHR13522:SF3">
    <property type="entry name" value="U6 SNRNA PHOSPHODIESTERASE 1"/>
    <property type="match status" value="1"/>
</dbReference>
<feature type="active site" description="Proton donor/acceptor" evidence="5">
    <location>
        <position position="242"/>
    </location>
</feature>
<evidence type="ECO:0000256" key="2">
    <source>
        <dbReference type="ARBA" id="ARBA00022801"/>
    </source>
</evidence>
<dbReference type="GO" id="GO:0005634">
    <property type="term" value="C:nucleus"/>
    <property type="evidence" value="ECO:0007669"/>
    <property type="project" value="UniProtKB-SubCell"/>
</dbReference>
<dbReference type="PANTHER" id="PTHR13522">
    <property type="entry name" value="U6 SNRNA PHOSPHODIESTERASE 1"/>
    <property type="match status" value="1"/>
</dbReference>
<dbReference type="GO" id="GO:0034477">
    <property type="term" value="P:U6 snRNA 3'-end processing"/>
    <property type="evidence" value="ECO:0007669"/>
    <property type="project" value="UniProtKB-UniRule"/>
</dbReference>
<dbReference type="InterPro" id="IPR027521">
    <property type="entry name" value="Usb1"/>
</dbReference>
<gene>
    <name evidence="5" type="primary">USB1</name>
    <name evidence="7" type="ORF">PEGY_LOCUS9683</name>
</gene>
<keyword evidence="8" id="KW-1185">Reference proteome</keyword>
<evidence type="ECO:0000256" key="4">
    <source>
        <dbReference type="ARBA" id="ARBA00023242"/>
    </source>
</evidence>
<keyword evidence="2 5" id="KW-0378">Hydrolase</keyword>
<protein>
    <recommendedName>
        <fullName evidence="5">U6 snRNA phosphodiesterase</fullName>
        <ecNumber evidence="5">3.1.4.-</ecNumber>
    </recommendedName>
</protein>
<keyword evidence="1 5" id="KW-0540">Nuclease</keyword>
<organism evidence="7 8">
    <name type="scientific">Penicillium egyptiacum</name>
    <dbReference type="NCBI Taxonomy" id="1303716"/>
    <lineage>
        <taxon>Eukaryota</taxon>
        <taxon>Fungi</taxon>
        <taxon>Dikarya</taxon>
        <taxon>Ascomycota</taxon>
        <taxon>Pezizomycotina</taxon>
        <taxon>Eurotiomycetes</taxon>
        <taxon>Eurotiomycetidae</taxon>
        <taxon>Eurotiales</taxon>
        <taxon>Aspergillaceae</taxon>
        <taxon>Penicillium</taxon>
    </lineage>
</organism>
<dbReference type="OrthoDB" id="49151at2759"/>
<evidence type="ECO:0000256" key="3">
    <source>
        <dbReference type="ARBA" id="ARBA00023239"/>
    </source>
</evidence>
<keyword evidence="4 5" id="KW-0539">Nucleus</keyword>
<sequence>MPLVQYSDSESDSESRSSLRPAKKPRHNISSSSSLPPLPASFHNLYASSTRVSVQDNPSLHGGRKRVIPHVEGNWPTHLYLEWYPGKDELSLLADVISQSGHVPDENAPVVHSLLYSDLGAQLPLHISLSRPVVLRTEQRASFTEALQKAIQDSHVSSFDVQPDTLYWSSNYEKTRWFLVLGVQRPSHDGLNRLLKLSNDILARFGQPPLYAISSTQGQQTSVSLSNRSSNVSGEDFSGCFHISLAWSLSEPSLKERERVAGIDLQALREIQVGFDSVKAKIGNIVGSIPLEKIS</sequence>
<feature type="region of interest" description="Disordered" evidence="6">
    <location>
        <begin position="1"/>
        <end position="36"/>
    </location>
</feature>
<accession>A0A9W4P9E4</accession>
<dbReference type="GO" id="GO:1990838">
    <property type="term" value="F:poly(U)-specific exoribonuclease activity, producing 3' uridine cyclic phosphate ends"/>
    <property type="evidence" value="ECO:0007669"/>
    <property type="project" value="UniProtKB-UniRule"/>
</dbReference>
<reference evidence="7" key="1">
    <citation type="submission" date="2021-07" db="EMBL/GenBank/DDBJ databases">
        <authorList>
            <person name="Branca A.L. A."/>
        </authorList>
    </citation>
    <scope>NUCLEOTIDE SEQUENCE</scope>
</reference>
<dbReference type="AlphaFoldDB" id="A0A9W4P9E4"/>
<proteinExistence type="inferred from homology"/>